<reference evidence="3 4" key="2">
    <citation type="journal article" date="2018" name="J. Invertebr. Pathol.">
        <title>'Candidatus Aquirickettsiella gammari' (Gammaproteobacteria: Legionellales: Coxiellaceae): A bacterial pathogen of the freshwater crustacean Gammarus fossarum (Malacostraca: Amphipoda).</title>
        <authorList>
            <person name="Bojko J."/>
            <person name="Dunn A.M."/>
            <person name="Stebbing P.D."/>
            <person name="van Aerle R."/>
            <person name="Bacela-Spychalska K."/>
            <person name="Bean T.P."/>
            <person name="Urrutia A."/>
            <person name="Stentiford G.D."/>
        </authorList>
    </citation>
    <scope>NUCLEOTIDE SEQUENCE [LARGE SCALE GENOMIC DNA]</scope>
    <source>
        <strain evidence="3">RA15029</strain>
    </source>
</reference>
<organism evidence="3 4">
    <name type="scientific">Candidatus Aquirickettsiella gammari</name>
    <dbReference type="NCBI Taxonomy" id="2016198"/>
    <lineage>
        <taxon>Bacteria</taxon>
        <taxon>Pseudomonadati</taxon>
        <taxon>Pseudomonadota</taxon>
        <taxon>Gammaproteobacteria</taxon>
        <taxon>Legionellales</taxon>
        <taxon>Coxiellaceae</taxon>
        <taxon>Candidatus Aquirickettsiella</taxon>
    </lineage>
</organism>
<dbReference type="Proteomes" id="UP000226429">
    <property type="component" value="Unassembled WGS sequence"/>
</dbReference>
<evidence type="ECO:0000256" key="1">
    <source>
        <dbReference type="SAM" id="Coils"/>
    </source>
</evidence>
<evidence type="ECO:0000256" key="2">
    <source>
        <dbReference type="SAM" id="MobiDB-lite"/>
    </source>
</evidence>
<proteinExistence type="predicted"/>
<evidence type="ECO:0000313" key="3">
    <source>
        <dbReference type="EMBL" id="RDH40009.1"/>
    </source>
</evidence>
<feature type="region of interest" description="Disordered" evidence="2">
    <location>
        <begin position="58"/>
        <end position="107"/>
    </location>
</feature>
<feature type="compositionally biased region" description="Low complexity" evidence="2">
    <location>
        <begin position="66"/>
        <end position="83"/>
    </location>
</feature>
<comment type="caution">
    <text evidence="3">The sequence shown here is derived from an EMBL/GenBank/DDBJ whole genome shotgun (WGS) entry which is preliminary data.</text>
</comment>
<reference evidence="3 4" key="1">
    <citation type="journal article" date="2017" name="Int. J. Syst. Evol. Microbiol.">
        <title>Aquarickettsiella crustaci n. gen. n. sp. (Gammaproteobacteria: Legionellales: Coxiellaceae); a bacterial pathogen of the freshwater crustacean: Gammarus fossarum (Malacostraca: Amphipoda).</title>
        <authorList>
            <person name="Bojko J."/>
            <person name="Dunn A.M."/>
            <person name="Stebbing P.D."/>
            <person name="Van Aerle R."/>
            <person name="Bacela-Spychalska K."/>
            <person name="Bean T.P."/>
            <person name="Stentiford G.D."/>
        </authorList>
    </citation>
    <scope>NUCLEOTIDE SEQUENCE [LARGE SCALE GENOMIC DNA]</scope>
    <source>
        <strain evidence="3">RA15029</strain>
    </source>
</reference>
<gene>
    <name evidence="3" type="ORF">CFE62_006095</name>
</gene>
<accession>A0A370CG01</accession>
<dbReference type="EMBL" id="NMOS02000020">
    <property type="protein sequence ID" value="RDH40009.1"/>
    <property type="molecule type" value="Genomic_DNA"/>
</dbReference>
<keyword evidence="4" id="KW-1185">Reference proteome</keyword>
<name>A0A370CG01_9COXI</name>
<evidence type="ECO:0000313" key="4">
    <source>
        <dbReference type="Proteomes" id="UP000226429"/>
    </source>
</evidence>
<dbReference type="AlphaFoldDB" id="A0A370CG01"/>
<feature type="coiled-coil region" evidence="1">
    <location>
        <begin position="350"/>
        <end position="396"/>
    </location>
</feature>
<keyword evidence="1" id="KW-0175">Coiled coil</keyword>
<sequence length="429" mass="48977">MPQLSDLINKRSEKKFIKKEYRPWDLSGTGTVDNSPDAIDTICVPAEKENLKTSLEEKIKPITPGNVTDNDSDSVSDNNQVTNKIQDNETDNNQVTPTKHIDNIKDNELDNSTDNVLDNLESTVFLTDRIRKLTGIQKKIFFYVIDLCSYRGQLQSNPILTNDLAEIANCSFGSAKTSLIRLINKKLLIRKKGQASKGGHILLAITKEIQTAALHAQRFNLNKYKDHHTGNVTDNILNNVTDNKLLTSSSIYINNTTTKNIDLPEDWLKINVAPLSDIGFSSTQIKQLYTQALSTPEIIQESINHFSFGLKNNPKLEEKYRDPLNVLMGVLRKGGVWIENNYESPQDIAQRQIIEQKKIERERRRQLEEDALKLALEEWKDSLSKKELEVITAKDNPKDIMPPDTKLRIHFKEIIWPNVKKDYLIDWIG</sequence>
<protein>
    <submittedName>
        <fullName evidence="3">Uncharacterized protein</fullName>
    </submittedName>
</protein>